<dbReference type="AlphaFoldDB" id="A0A5M6BQT4"/>
<evidence type="ECO:0000313" key="4">
    <source>
        <dbReference type="Proteomes" id="UP000322225"/>
    </source>
</evidence>
<dbReference type="Proteomes" id="UP000322225">
    <property type="component" value="Chromosome 3"/>
</dbReference>
<reference evidence="3" key="2">
    <citation type="submission" date="2024-01" db="EMBL/GenBank/DDBJ databases">
        <title>Comparative genomics of Cryptococcus and Kwoniella reveals pathogenesis evolution and contrasting modes of karyotype evolution via chromosome fusion or intercentromeric recombination.</title>
        <authorList>
            <person name="Coelho M.A."/>
            <person name="David-Palma M."/>
            <person name="Shea T."/>
            <person name="Bowers K."/>
            <person name="McGinley-Smith S."/>
            <person name="Mohammad A.W."/>
            <person name="Gnirke A."/>
            <person name="Yurkov A.M."/>
            <person name="Nowrousian M."/>
            <person name="Sun S."/>
            <person name="Cuomo C.A."/>
            <person name="Heitman J."/>
        </authorList>
    </citation>
    <scope>NUCLEOTIDE SEQUENCE</scope>
    <source>
        <strain evidence="3">CBS 12478</strain>
    </source>
</reference>
<dbReference type="InterPro" id="IPR036291">
    <property type="entry name" value="NAD(P)-bd_dom_sf"/>
</dbReference>
<dbReference type="GeneID" id="43591870"/>
<organism evidence="3 4">
    <name type="scientific">Kwoniella shandongensis</name>
    <dbReference type="NCBI Taxonomy" id="1734106"/>
    <lineage>
        <taxon>Eukaryota</taxon>
        <taxon>Fungi</taxon>
        <taxon>Dikarya</taxon>
        <taxon>Basidiomycota</taxon>
        <taxon>Agaricomycotina</taxon>
        <taxon>Tremellomycetes</taxon>
        <taxon>Tremellales</taxon>
        <taxon>Cryptococcaceae</taxon>
        <taxon>Kwoniella</taxon>
    </lineage>
</organism>
<keyword evidence="1" id="KW-0560">Oxidoreductase</keyword>
<evidence type="ECO:0000313" key="3">
    <source>
        <dbReference type="EMBL" id="WWD17547.1"/>
    </source>
</evidence>
<dbReference type="OrthoDB" id="2559962at2759"/>
<dbReference type="PANTHER" id="PTHR10366:SF579">
    <property type="entry name" value="3-BETA HYDROXYSTEROID DEHYDROGENASE_ISOMERASE FAMILY PROTEIN (AFU_ORTHOLOGUE AFUA_3G02250)"/>
    <property type="match status" value="1"/>
</dbReference>
<protein>
    <submittedName>
        <fullName evidence="3">Uncharacterized protein</fullName>
    </submittedName>
</protein>
<dbReference type="KEGG" id="ksn:43591870"/>
<gene>
    <name evidence="3" type="ORF">CI109_101988</name>
</gene>
<dbReference type="Gene3D" id="3.40.50.720">
    <property type="entry name" value="NAD(P)-binding Rossmann-like Domain"/>
    <property type="match status" value="1"/>
</dbReference>
<proteinExistence type="inferred from homology"/>
<dbReference type="Pfam" id="PF01370">
    <property type="entry name" value="Epimerase"/>
    <property type="match status" value="1"/>
</dbReference>
<comment type="similarity">
    <text evidence="2">Belongs to the NAD(P)-dependent epimerase/dehydratase family. Dihydroflavonol-4-reductase subfamily.</text>
</comment>
<accession>A0A5M6BQT4</accession>
<dbReference type="GO" id="GO:0016616">
    <property type="term" value="F:oxidoreductase activity, acting on the CH-OH group of donors, NAD or NADP as acceptor"/>
    <property type="evidence" value="ECO:0007669"/>
    <property type="project" value="TreeGrafter"/>
</dbReference>
<dbReference type="InterPro" id="IPR050425">
    <property type="entry name" value="NAD(P)_dehydrat-like"/>
</dbReference>
<dbReference type="SUPFAM" id="SSF51735">
    <property type="entry name" value="NAD(P)-binding Rossmann-fold domains"/>
    <property type="match status" value="1"/>
</dbReference>
<dbReference type="InterPro" id="IPR001509">
    <property type="entry name" value="Epimerase_deHydtase"/>
</dbReference>
<name>A0A5M6BQT4_9TREE</name>
<dbReference type="EMBL" id="CP144053">
    <property type="protein sequence ID" value="WWD17547.1"/>
    <property type="molecule type" value="Genomic_DNA"/>
</dbReference>
<sequence>MSAPIIAITGLNGYIATHVALLFLQNGWTVRGSVRSASTGEKVKKNPVFKRWFDEGKVELVTIEDFTIPDGGETFRPFLEGVKGVAHLAAPVNQDGKTWEHYKNPTIQGLLGILQAAKDSTTIESISIMSSVASAFALLPPEEQAKKVYGENDWFPLEEVDIKDKRPDEPFAAGMWYCAAKKYSEQAGFKWVEENKPNWAFSILAPPMNYGPPLHITEPAVLADAQSSLGELVALIQGKDTPLNSEVSTSWIDVRDCALAVYRAVTWKKSGRFLLSGGLYDFQIIADTYRKVRPDLDAYFSLGKPDEPTPIARQGAWRIDTSKAKAELGLKLDRPLAESLKDTLDYFEQIGAFKLPPGKLRG</sequence>
<keyword evidence="4" id="KW-1185">Reference proteome</keyword>
<dbReference type="PANTHER" id="PTHR10366">
    <property type="entry name" value="NAD DEPENDENT EPIMERASE/DEHYDRATASE"/>
    <property type="match status" value="1"/>
</dbReference>
<evidence type="ECO:0000256" key="1">
    <source>
        <dbReference type="ARBA" id="ARBA00023002"/>
    </source>
</evidence>
<evidence type="ECO:0000256" key="2">
    <source>
        <dbReference type="ARBA" id="ARBA00023445"/>
    </source>
</evidence>
<reference evidence="3" key="1">
    <citation type="submission" date="2017-08" db="EMBL/GenBank/DDBJ databases">
        <authorList>
            <person name="Cuomo C."/>
            <person name="Billmyre B."/>
            <person name="Heitman J."/>
        </authorList>
    </citation>
    <scope>NUCLEOTIDE SEQUENCE</scope>
    <source>
        <strain evidence="3">CBS 12478</strain>
    </source>
</reference>
<dbReference type="RefSeq" id="XP_031858045.1">
    <property type="nucleotide sequence ID" value="XM_032007699.1"/>
</dbReference>